<gene>
    <name evidence="2" type="ORF">BCR41DRAFT_374267</name>
</gene>
<evidence type="ECO:0000313" key="3">
    <source>
        <dbReference type="Proteomes" id="UP000193648"/>
    </source>
</evidence>
<dbReference type="Proteomes" id="UP000193648">
    <property type="component" value="Unassembled WGS sequence"/>
</dbReference>
<keyword evidence="1" id="KW-1133">Transmembrane helix</keyword>
<comment type="caution">
    <text evidence="2">The sequence shown here is derived from an EMBL/GenBank/DDBJ whole genome shotgun (WGS) entry which is preliminary data.</text>
</comment>
<evidence type="ECO:0000313" key="2">
    <source>
        <dbReference type="EMBL" id="ORZ05930.1"/>
    </source>
</evidence>
<dbReference type="RefSeq" id="XP_021877311.1">
    <property type="nucleotide sequence ID" value="XM_022026858.1"/>
</dbReference>
<keyword evidence="1" id="KW-0812">Transmembrane</keyword>
<dbReference type="InParanoid" id="A0A1Y2GF49"/>
<protein>
    <submittedName>
        <fullName evidence="2">Uncharacterized protein</fullName>
    </submittedName>
</protein>
<dbReference type="AlphaFoldDB" id="A0A1Y2GF49"/>
<evidence type="ECO:0000256" key="1">
    <source>
        <dbReference type="SAM" id="Phobius"/>
    </source>
</evidence>
<dbReference type="GeneID" id="33568701"/>
<feature type="transmembrane region" description="Helical" evidence="1">
    <location>
        <begin position="40"/>
        <end position="56"/>
    </location>
</feature>
<dbReference type="EMBL" id="MCFF01000048">
    <property type="protein sequence ID" value="ORZ05930.1"/>
    <property type="molecule type" value="Genomic_DNA"/>
</dbReference>
<name>A0A1Y2GF49_9FUNG</name>
<proteinExistence type="predicted"/>
<keyword evidence="3" id="KW-1185">Reference proteome</keyword>
<organism evidence="2 3">
    <name type="scientific">Lobosporangium transversale</name>
    <dbReference type="NCBI Taxonomy" id="64571"/>
    <lineage>
        <taxon>Eukaryota</taxon>
        <taxon>Fungi</taxon>
        <taxon>Fungi incertae sedis</taxon>
        <taxon>Mucoromycota</taxon>
        <taxon>Mortierellomycotina</taxon>
        <taxon>Mortierellomycetes</taxon>
        <taxon>Mortierellales</taxon>
        <taxon>Mortierellaceae</taxon>
        <taxon>Lobosporangium</taxon>
    </lineage>
</organism>
<reference evidence="2 3" key="1">
    <citation type="submission" date="2016-07" db="EMBL/GenBank/DDBJ databases">
        <title>Pervasive Adenine N6-methylation of Active Genes in Fungi.</title>
        <authorList>
            <consortium name="DOE Joint Genome Institute"/>
            <person name="Mondo S.J."/>
            <person name="Dannebaum R.O."/>
            <person name="Kuo R.C."/>
            <person name="Labutti K."/>
            <person name="Haridas S."/>
            <person name="Kuo A."/>
            <person name="Salamov A."/>
            <person name="Ahrendt S.R."/>
            <person name="Lipzen A."/>
            <person name="Sullivan W."/>
            <person name="Andreopoulos W.B."/>
            <person name="Clum A."/>
            <person name="Lindquist E."/>
            <person name="Daum C."/>
            <person name="Ramamoorthy G.K."/>
            <person name="Gryganskyi A."/>
            <person name="Culley D."/>
            <person name="Magnuson J.K."/>
            <person name="James T.Y."/>
            <person name="O'Malley M.A."/>
            <person name="Stajich J.E."/>
            <person name="Spatafora J.W."/>
            <person name="Visel A."/>
            <person name="Grigoriev I.V."/>
        </authorList>
    </citation>
    <scope>NUCLEOTIDE SEQUENCE [LARGE SCALE GENOMIC DNA]</scope>
    <source>
        <strain evidence="2 3">NRRL 3116</strain>
    </source>
</reference>
<sequence length="103" mass="11911">MFIRYTKICIRLDQGKGKGDMGKDECMKEENTAYRVANELLAYLFLLLLLLLEHLIQWHRREARFLVPTFSLSLSSNPPQLLFPAPCPLLSAPRYLLLGRIYG</sequence>
<accession>A0A1Y2GF49</accession>
<keyword evidence="1" id="KW-0472">Membrane</keyword>